<accession>A0A7C4JRH1</accession>
<protein>
    <submittedName>
        <fullName evidence="1">Rrf2 family transcriptional regulator</fullName>
    </submittedName>
</protein>
<dbReference type="GO" id="GO:0003700">
    <property type="term" value="F:DNA-binding transcription factor activity"/>
    <property type="evidence" value="ECO:0007669"/>
    <property type="project" value="TreeGrafter"/>
</dbReference>
<dbReference type="AlphaFoldDB" id="A0A7C4JRH1"/>
<dbReference type="InterPro" id="IPR036390">
    <property type="entry name" value="WH_DNA-bd_sf"/>
</dbReference>
<dbReference type="InterPro" id="IPR036388">
    <property type="entry name" value="WH-like_DNA-bd_sf"/>
</dbReference>
<dbReference type="SUPFAM" id="SSF46785">
    <property type="entry name" value="Winged helix' DNA-binding domain"/>
    <property type="match status" value="1"/>
</dbReference>
<dbReference type="EMBL" id="DSZN01000109">
    <property type="protein sequence ID" value="HGQ86139.1"/>
    <property type="molecule type" value="Genomic_DNA"/>
</dbReference>
<dbReference type="GO" id="GO:0005829">
    <property type="term" value="C:cytosol"/>
    <property type="evidence" value="ECO:0007669"/>
    <property type="project" value="TreeGrafter"/>
</dbReference>
<organism evidence="1">
    <name type="scientific">Thermodesulfobacterium geofontis</name>
    <dbReference type="NCBI Taxonomy" id="1295609"/>
    <lineage>
        <taxon>Bacteria</taxon>
        <taxon>Pseudomonadati</taxon>
        <taxon>Thermodesulfobacteriota</taxon>
        <taxon>Thermodesulfobacteria</taxon>
        <taxon>Thermodesulfobacteriales</taxon>
        <taxon>Thermodesulfobacteriaceae</taxon>
        <taxon>Thermodesulfobacterium</taxon>
    </lineage>
</organism>
<proteinExistence type="predicted"/>
<dbReference type="Gene3D" id="1.10.10.10">
    <property type="entry name" value="Winged helix-like DNA-binding domain superfamily/Winged helix DNA-binding domain"/>
    <property type="match status" value="1"/>
</dbReference>
<dbReference type="Pfam" id="PF02082">
    <property type="entry name" value="Rrf2"/>
    <property type="match status" value="1"/>
</dbReference>
<comment type="caution">
    <text evidence="1">The sequence shown here is derived from an EMBL/GenBank/DDBJ whole genome shotgun (WGS) entry which is preliminary data.</text>
</comment>
<gene>
    <name evidence="1" type="ORF">ENT66_07575</name>
</gene>
<sequence>MTRETDYAIRTVLCLSKKENYTSKAEEISREMQIPKNFLIKILKQLERAGLLKLKRGVSGGVKLAKKPKDITLYDVIMAIEKAITLNRCVINREICNLSSQCPVHPIWFKVRNKLIEALKEINFLSLLTQDVTT</sequence>
<reference evidence="1" key="1">
    <citation type="journal article" date="2020" name="mSystems">
        <title>Genome- and Community-Level Interaction Insights into Carbon Utilization and Element Cycling Functions of Hydrothermarchaeota in Hydrothermal Sediment.</title>
        <authorList>
            <person name="Zhou Z."/>
            <person name="Liu Y."/>
            <person name="Xu W."/>
            <person name="Pan J."/>
            <person name="Luo Z.H."/>
            <person name="Li M."/>
        </authorList>
    </citation>
    <scope>NUCLEOTIDE SEQUENCE [LARGE SCALE GENOMIC DNA]</scope>
    <source>
        <strain evidence="1">SpSt-6</strain>
    </source>
</reference>
<dbReference type="PROSITE" id="PS51197">
    <property type="entry name" value="HTH_RRF2_2"/>
    <property type="match status" value="1"/>
</dbReference>
<dbReference type="NCBIfam" id="TIGR00738">
    <property type="entry name" value="rrf2_super"/>
    <property type="match status" value="1"/>
</dbReference>
<name>A0A7C4JRH1_9BACT</name>
<evidence type="ECO:0000313" key="1">
    <source>
        <dbReference type="EMBL" id="HGQ86139.1"/>
    </source>
</evidence>
<dbReference type="PANTHER" id="PTHR33221:SF2">
    <property type="entry name" value="TRANSCRIPTIONAL REGULATOR"/>
    <property type="match status" value="1"/>
</dbReference>
<dbReference type="PANTHER" id="PTHR33221">
    <property type="entry name" value="WINGED HELIX-TURN-HELIX TRANSCRIPTIONAL REGULATOR, RRF2 FAMILY"/>
    <property type="match status" value="1"/>
</dbReference>
<dbReference type="InterPro" id="IPR000944">
    <property type="entry name" value="Tscrpt_reg_Rrf2"/>
</dbReference>